<dbReference type="OrthoDB" id="550558at2759"/>
<evidence type="ECO:0000313" key="3">
    <source>
        <dbReference type="Proteomes" id="UP000813444"/>
    </source>
</evidence>
<dbReference type="PANTHER" id="PTHR37844:SF2">
    <property type="entry name" value="SER_THR PROTEIN PHOSPHATASE SUPERFAMILY (AFU_ORTHOLOGUE AFUA_1G14840)"/>
    <property type="match status" value="1"/>
</dbReference>
<dbReference type="InterPro" id="IPR004843">
    <property type="entry name" value="Calcineurin-like_PHP"/>
</dbReference>
<sequence>MDLFRTLHSQFAALSHPQQPQPPVQILSDLHLEISNQYYTYTFPTSAPLLLLGGDIGRLVDYDGYLEFLRAQSQRYRAVFLVLGNHEFYTLTYDAGLEEARRLVAEPSLSGRVVLLHRARWDDPDSHLTLLGCTLWSAIRPDESKLVQGVVSDFKHIQGWTVDSHNAMHVEELAWLQDQVASLQDQDRRILVATHHAPCTKGTSNPDHAKKPWSSAFATDVLQGSGWSKVKTWVFGHTHYTTTFMRNGITVAANQRGYVFPTEKKRPKTNPDLSHEFDETKFVTV</sequence>
<dbReference type="Proteomes" id="UP000813444">
    <property type="component" value="Unassembled WGS sequence"/>
</dbReference>
<dbReference type="InterPro" id="IPR029052">
    <property type="entry name" value="Metallo-depent_PP-like"/>
</dbReference>
<protein>
    <submittedName>
        <fullName evidence="2">Calcineurin-like phosphoesterase</fullName>
    </submittedName>
</protein>
<dbReference type="Gene3D" id="3.60.21.10">
    <property type="match status" value="1"/>
</dbReference>
<feature type="domain" description="Calcineurin-like phosphoesterase" evidence="1">
    <location>
        <begin position="26"/>
        <end position="239"/>
    </location>
</feature>
<evidence type="ECO:0000259" key="1">
    <source>
        <dbReference type="Pfam" id="PF00149"/>
    </source>
</evidence>
<proteinExistence type="predicted"/>
<dbReference type="GO" id="GO:0016787">
    <property type="term" value="F:hydrolase activity"/>
    <property type="evidence" value="ECO:0007669"/>
    <property type="project" value="InterPro"/>
</dbReference>
<comment type="caution">
    <text evidence="2">The sequence shown here is derived from an EMBL/GenBank/DDBJ whole genome shotgun (WGS) entry which is preliminary data.</text>
</comment>
<dbReference type="EMBL" id="JAGPNK010000007">
    <property type="protein sequence ID" value="KAH7318102.1"/>
    <property type="molecule type" value="Genomic_DNA"/>
</dbReference>
<gene>
    <name evidence="2" type="ORF">B0I35DRAFT_511778</name>
</gene>
<keyword evidence="3" id="KW-1185">Reference proteome</keyword>
<reference evidence="2" key="1">
    <citation type="journal article" date="2021" name="Nat. Commun.">
        <title>Genetic determinants of endophytism in the Arabidopsis root mycobiome.</title>
        <authorList>
            <person name="Mesny F."/>
            <person name="Miyauchi S."/>
            <person name="Thiergart T."/>
            <person name="Pickel B."/>
            <person name="Atanasova L."/>
            <person name="Karlsson M."/>
            <person name="Huettel B."/>
            <person name="Barry K.W."/>
            <person name="Haridas S."/>
            <person name="Chen C."/>
            <person name="Bauer D."/>
            <person name="Andreopoulos W."/>
            <person name="Pangilinan J."/>
            <person name="LaButti K."/>
            <person name="Riley R."/>
            <person name="Lipzen A."/>
            <person name="Clum A."/>
            <person name="Drula E."/>
            <person name="Henrissat B."/>
            <person name="Kohler A."/>
            <person name="Grigoriev I.V."/>
            <person name="Martin F.M."/>
            <person name="Hacquard S."/>
        </authorList>
    </citation>
    <scope>NUCLEOTIDE SEQUENCE</scope>
    <source>
        <strain evidence="2">MPI-CAGE-CH-0235</strain>
    </source>
</reference>
<dbReference type="Pfam" id="PF00149">
    <property type="entry name" value="Metallophos"/>
    <property type="match status" value="1"/>
</dbReference>
<organism evidence="2 3">
    <name type="scientific">Stachybotrys elegans</name>
    <dbReference type="NCBI Taxonomy" id="80388"/>
    <lineage>
        <taxon>Eukaryota</taxon>
        <taxon>Fungi</taxon>
        <taxon>Dikarya</taxon>
        <taxon>Ascomycota</taxon>
        <taxon>Pezizomycotina</taxon>
        <taxon>Sordariomycetes</taxon>
        <taxon>Hypocreomycetidae</taxon>
        <taxon>Hypocreales</taxon>
        <taxon>Stachybotryaceae</taxon>
        <taxon>Stachybotrys</taxon>
    </lineage>
</organism>
<evidence type="ECO:0000313" key="2">
    <source>
        <dbReference type="EMBL" id="KAH7318102.1"/>
    </source>
</evidence>
<accession>A0A8K0WS41</accession>
<dbReference type="PANTHER" id="PTHR37844">
    <property type="entry name" value="SER/THR PROTEIN PHOSPHATASE SUPERFAMILY (AFU_ORTHOLOGUE AFUA_1G14840)"/>
    <property type="match status" value="1"/>
</dbReference>
<dbReference type="SUPFAM" id="SSF56300">
    <property type="entry name" value="Metallo-dependent phosphatases"/>
    <property type="match status" value="1"/>
</dbReference>
<name>A0A8K0WS41_9HYPO</name>
<dbReference type="AlphaFoldDB" id="A0A8K0WS41"/>